<dbReference type="Proteomes" id="UP000693970">
    <property type="component" value="Unassembled WGS sequence"/>
</dbReference>
<dbReference type="InterPro" id="IPR050342">
    <property type="entry name" value="HMGB"/>
</dbReference>
<organism evidence="5 7">
    <name type="scientific">Nitzschia inconspicua</name>
    <dbReference type="NCBI Taxonomy" id="303405"/>
    <lineage>
        <taxon>Eukaryota</taxon>
        <taxon>Sar</taxon>
        <taxon>Stramenopiles</taxon>
        <taxon>Ochrophyta</taxon>
        <taxon>Bacillariophyta</taxon>
        <taxon>Bacillariophyceae</taxon>
        <taxon>Bacillariophycidae</taxon>
        <taxon>Bacillariales</taxon>
        <taxon>Bacillariaceae</taxon>
        <taxon>Nitzschia</taxon>
    </lineage>
</organism>
<feature type="compositionally biased region" description="Basic and acidic residues" evidence="3">
    <location>
        <begin position="24"/>
        <end position="35"/>
    </location>
</feature>
<dbReference type="PROSITE" id="PS50118">
    <property type="entry name" value="HMG_BOX_2"/>
    <property type="match status" value="2"/>
</dbReference>
<dbReference type="Pfam" id="PF09011">
    <property type="entry name" value="HMG_box_2"/>
    <property type="match status" value="2"/>
</dbReference>
<dbReference type="AlphaFoldDB" id="A0A9K3K843"/>
<dbReference type="OrthoDB" id="1919336at2759"/>
<dbReference type="SMART" id="SM00398">
    <property type="entry name" value="HMG"/>
    <property type="match status" value="2"/>
</dbReference>
<keyword evidence="2" id="KW-0539">Nucleus</keyword>
<gene>
    <name evidence="5" type="ORF">IV203_006344</name>
    <name evidence="6" type="ORF">IV203_037310</name>
</gene>
<reference evidence="5" key="2">
    <citation type="submission" date="2021-04" db="EMBL/GenBank/DDBJ databases">
        <authorList>
            <person name="Podell S."/>
        </authorList>
    </citation>
    <scope>NUCLEOTIDE SEQUENCE</scope>
    <source>
        <strain evidence="5">Hildebrandi</strain>
    </source>
</reference>
<dbReference type="InterPro" id="IPR009071">
    <property type="entry name" value="HMG_box_dom"/>
</dbReference>
<reference evidence="5" key="1">
    <citation type="journal article" date="2021" name="Sci. Rep.">
        <title>Diploid genomic architecture of Nitzschia inconspicua, an elite biomass production diatom.</title>
        <authorList>
            <person name="Oliver A."/>
            <person name="Podell S."/>
            <person name="Pinowska A."/>
            <person name="Traller J.C."/>
            <person name="Smith S.R."/>
            <person name="McClure R."/>
            <person name="Beliaev A."/>
            <person name="Bohutskyi P."/>
            <person name="Hill E.A."/>
            <person name="Rabines A."/>
            <person name="Zheng H."/>
            <person name="Allen L.Z."/>
            <person name="Kuo A."/>
            <person name="Grigoriev I.V."/>
            <person name="Allen A.E."/>
            <person name="Hazlebeck D."/>
            <person name="Allen E.E."/>
        </authorList>
    </citation>
    <scope>NUCLEOTIDE SEQUENCE</scope>
    <source>
        <strain evidence="5">Hildebrandi</strain>
    </source>
</reference>
<feature type="domain" description="HMG box" evidence="4">
    <location>
        <begin position="179"/>
        <end position="260"/>
    </location>
</feature>
<keyword evidence="7" id="KW-1185">Reference proteome</keyword>
<dbReference type="EMBL" id="JAGRRH010000051">
    <property type="protein sequence ID" value="KAG7338708.1"/>
    <property type="molecule type" value="Genomic_DNA"/>
</dbReference>
<feature type="DNA-binding region" description="HMG box" evidence="2">
    <location>
        <begin position="268"/>
        <end position="325"/>
    </location>
</feature>
<evidence type="ECO:0000313" key="5">
    <source>
        <dbReference type="EMBL" id="KAG7338708.1"/>
    </source>
</evidence>
<dbReference type="GO" id="GO:0003677">
    <property type="term" value="F:DNA binding"/>
    <property type="evidence" value="ECO:0007669"/>
    <property type="project" value="UniProtKB-UniRule"/>
</dbReference>
<feature type="region of interest" description="Disordered" evidence="3">
    <location>
        <begin position="320"/>
        <end position="346"/>
    </location>
</feature>
<evidence type="ECO:0000259" key="4">
    <source>
        <dbReference type="PROSITE" id="PS50118"/>
    </source>
</evidence>
<feature type="DNA-binding region" description="HMG box" evidence="2">
    <location>
        <begin position="179"/>
        <end position="260"/>
    </location>
</feature>
<feature type="compositionally biased region" description="Acidic residues" evidence="3">
    <location>
        <begin position="54"/>
        <end position="73"/>
    </location>
</feature>
<feature type="region of interest" description="Disordered" evidence="3">
    <location>
        <begin position="1"/>
        <end position="114"/>
    </location>
</feature>
<dbReference type="PANTHER" id="PTHR48112">
    <property type="entry name" value="HIGH MOBILITY GROUP PROTEIN DSP1"/>
    <property type="match status" value="1"/>
</dbReference>
<evidence type="ECO:0000256" key="1">
    <source>
        <dbReference type="ARBA" id="ARBA00023125"/>
    </source>
</evidence>
<evidence type="ECO:0000256" key="2">
    <source>
        <dbReference type="PROSITE-ProRule" id="PRU00267"/>
    </source>
</evidence>
<protein>
    <submittedName>
        <fullName evidence="5">HMG high mobility group box-containing protein</fullName>
    </submittedName>
</protein>
<feature type="domain" description="HMG box" evidence="4">
    <location>
        <begin position="268"/>
        <end position="325"/>
    </location>
</feature>
<feature type="compositionally biased region" description="Low complexity" evidence="3">
    <location>
        <begin position="420"/>
        <end position="433"/>
    </location>
</feature>
<accession>A0A9K3K843</accession>
<name>A0A9K3K843_9STRA</name>
<dbReference type="PANTHER" id="PTHR48112:SF15">
    <property type="entry name" value="HMG BOX DOMAIN-CONTAINING PROTEIN"/>
    <property type="match status" value="1"/>
</dbReference>
<comment type="caution">
    <text evidence="5">The sequence shown here is derived from an EMBL/GenBank/DDBJ whole genome shotgun (WGS) entry which is preliminary data.</text>
</comment>
<sequence length="433" mass="49320">MKIMKAETSTNNTKEDEDPDDVGNLDRDEKDDEARGPTLQVEIQATNDDAPHTDDDEDDVDEDDDDDEEEGDDDMPKKQSPASIKAARAAARRLREQEEEELLNSQISDDPLQDPEYTAHLDKIKAETPKTDLEVAFAAVLNRKEQHISRLVGEISKLKGFIAKRKQTYKRKRKDEGAPTRALSAYNIFVQDRFARLAKENAAALKSTDTNIQMQRVPPANLVASTGNAWKALPAEEKAKYEERAKADRKRYDEQMAKYQPPDKHSNRKRNKTGYNMFFSAHVLRLKQSEMGVPSERGSVARLVGNAWKALTAEEKQYYEREADKHNGMNPVDPTKDEDDDEEEIKQPQVHHVYDQAAYAAHDLAAAAGYAQIHGGMHPATAQHDPRQHAYYYPHQHGYYDYTAAHHHHQQQQLGRSRGHPQYQYPPQQGHGY</sequence>
<keyword evidence="1 2" id="KW-0238">DNA-binding</keyword>
<proteinExistence type="predicted"/>
<evidence type="ECO:0000313" key="6">
    <source>
        <dbReference type="EMBL" id="KAG7364108.1"/>
    </source>
</evidence>
<feature type="region of interest" description="Disordered" evidence="3">
    <location>
        <begin position="406"/>
        <end position="433"/>
    </location>
</feature>
<dbReference type="GO" id="GO:0005634">
    <property type="term" value="C:nucleus"/>
    <property type="evidence" value="ECO:0007669"/>
    <property type="project" value="UniProtKB-UniRule"/>
</dbReference>
<evidence type="ECO:0000313" key="7">
    <source>
        <dbReference type="Proteomes" id="UP000693970"/>
    </source>
</evidence>
<dbReference type="EMBL" id="JAGRRH010000009">
    <property type="protein sequence ID" value="KAG7364108.1"/>
    <property type="molecule type" value="Genomic_DNA"/>
</dbReference>
<evidence type="ECO:0000256" key="3">
    <source>
        <dbReference type="SAM" id="MobiDB-lite"/>
    </source>
</evidence>